<dbReference type="Proteomes" id="UP001478862">
    <property type="component" value="Unassembled WGS sequence"/>
</dbReference>
<accession>A0ABV1MRP7</accession>
<dbReference type="PANTHER" id="PTHR30404:SF8">
    <property type="entry name" value="AUTOLYSIN PH-RELATED"/>
    <property type="match status" value="1"/>
</dbReference>
<feature type="domain" description="MurNAc-LAA" evidence="1">
    <location>
        <begin position="67"/>
        <end position="175"/>
    </location>
</feature>
<protein>
    <submittedName>
        <fullName evidence="2">N-acetylmuramoyl-L-alanine amidase</fullName>
        <ecNumber evidence="2">3.5.1.28</ecNumber>
    </submittedName>
</protein>
<dbReference type="CDD" id="cd02696">
    <property type="entry name" value="MurNAc-LAA"/>
    <property type="match status" value="1"/>
</dbReference>
<dbReference type="SMART" id="SM00646">
    <property type="entry name" value="Ami_3"/>
    <property type="match status" value="1"/>
</dbReference>
<dbReference type="EMBL" id="JBEGDG010000002">
    <property type="protein sequence ID" value="MEQ6353928.1"/>
    <property type="molecule type" value="Genomic_DNA"/>
</dbReference>
<gene>
    <name evidence="2" type="ORF">ABNX05_04810</name>
</gene>
<dbReference type="InterPro" id="IPR050695">
    <property type="entry name" value="N-acetylmuramoyl_amidase_3"/>
</dbReference>
<evidence type="ECO:0000313" key="3">
    <source>
        <dbReference type="Proteomes" id="UP001478862"/>
    </source>
</evidence>
<reference evidence="2 3" key="1">
    <citation type="submission" date="2024-06" db="EMBL/GenBank/DDBJ databases">
        <title>Lysinibacillus zambalefons sp. nov., a Novel Firmicute Isolated from the Poon Bato Zambales Hyperalkaline Spring.</title>
        <authorList>
            <person name="Aja J.A."/>
            <person name="Lazaro J.E.H."/>
            <person name="Llorin L.D."/>
            <person name="Lim K.R."/>
            <person name="Teodosio J."/>
            <person name="Dalisay D.S."/>
        </authorList>
    </citation>
    <scope>NUCLEOTIDE SEQUENCE [LARGE SCALE GENOMIC DNA]</scope>
    <source>
        <strain evidence="2 3">M3</strain>
    </source>
</reference>
<dbReference type="Gene3D" id="3.40.630.40">
    <property type="entry name" value="Zn-dependent exopeptidases"/>
    <property type="match status" value="1"/>
</dbReference>
<dbReference type="Pfam" id="PF01520">
    <property type="entry name" value="Amidase_3"/>
    <property type="match status" value="1"/>
</dbReference>
<dbReference type="GO" id="GO:0008745">
    <property type="term" value="F:N-acetylmuramoyl-L-alanine amidase activity"/>
    <property type="evidence" value="ECO:0007669"/>
    <property type="project" value="UniProtKB-EC"/>
</dbReference>
<keyword evidence="3" id="KW-1185">Reference proteome</keyword>
<name>A0ABV1MRP7_9BACI</name>
<proteinExistence type="predicted"/>
<dbReference type="RefSeq" id="WP_349658679.1">
    <property type="nucleotide sequence ID" value="NZ_JBEGDG010000002.1"/>
</dbReference>
<dbReference type="PANTHER" id="PTHR30404">
    <property type="entry name" value="N-ACETYLMURAMOYL-L-ALANINE AMIDASE"/>
    <property type="match status" value="1"/>
</dbReference>
<dbReference type="InterPro" id="IPR002508">
    <property type="entry name" value="MurNAc-LAA_cat"/>
</dbReference>
<dbReference type="SUPFAM" id="SSF53187">
    <property type="entry name" value="Zn-dependent exopeptidases"/>
    <property type="match status" value="1"/>
</dbReference>
<evidence type="ECO:0000313" key="2">
    <source>
        <dbReference type="EMBL" id="MEQ6353928.1"/>
    </source>
</evidence>
<evidence type="ECO:0000259" key="1">
    <source>
        <dbReference type="SMART" id="SM00646"/>
    </source>
</evidence>
<dbReference type="EC" id="3.5.1.28" evidence="2"/>
<organism evidence="2 3">
    <name type="scientific">Lysinibacillus zambalensis</name>
    <dbReference type="NCBI Taxonomy" id="3160866"/>
    <lineage>
        <taxon>Bacteria</taxon>
        <taxon>Bacillati</taxon>
        <taxon>Bacillota</taxon>
        <taxon>Bacilli</taxon>
        <taxon>Bacillales</taxon>
        <taxon>Bacillaceae</taxon>
        <taxon>Lysinibacillus</taxon>
    </lineage>
</organism>
<keyword evidence="2" id="KW-0378">Hydrolase</keyword>
<comment type="caution">
    <text evidence="2">The sequence shown here is derived from an EMBL/GenBank/DDBJ whole genome shotgun (WGS) entry which is preliminary data.</text>
</comment>
<sequence length="255" mass="28371">MNVSEIEIHPGHWKLLNSGANGILNEVTEARKVAKRVYEILKTSNVPCTYYEDNSSTNQRQNINYLVSQHNKDRDGLIVSIHFNSGGDSSKAIGTEVLYYDQQTLASRISKAISGATGGELLNRGAKQRLDLGVLASTYEPAILIEVCFVNSIMDAAIYRRDFEKICMAIAKELAAYLGKAVPSTPSIVEDKQTEKDDDTMKFSNETTEVAVRDHIKQSVDKKLIDKSWLDKFDNGTMTTGDYEGLKLIIAQRSK</sequence>